<feature type="transmembrane region" description="Helical" evidence="9">
    <location>
        <begin position="231"/>
        <end position="252"/>
    </location>
</feature>
<evidence type="ECO:0000256" key="4">
    <source>
        <dbReference type="ARBA" id="ARBA00022692"/>
    </source>
</evidence>
<evidence type="ECO:0000256" key="7">
    <source>
        <dbReference type="PIRNR" id="PIRNR002744"/>
    </source>
</evidence>
<feature type="transmembrane region" description="Helical" evidence="9">
    <location>
        <begin position="427"/>
        <end position="447"/>
    </location>
</feature>
<feature type="transmembrane region" description="Helical" evidence="9">
    <location>
        <begin position="273"/>
        <end position="294"/>
    </location>
</feature>
<evidence type="ECO:0000256" key="8">
    <source>
        <dbReference type="SAM" id="MobiDB-lite"/>
    </source>
</evidence>
<proteinExistence type="inferred from homology"/>
<accession>A0A4Y3QSZ9</accession>
<feature type="compositionally biased region" description="Low complexity" evidence="8">
    <location>
        <begin position="1"/>
        <end position="15"/>
    </location>
</feature>
<dbReference type="InterPro" id="IPR026030">
    <property type="entry name" value="Pur-cyt_permease_Fcy2/21/22"/>
</dbReference>
<evidence type="ECO:0000256" key="2">
    <source>
        <dbReference type="ARBA" id="ARBA00008974"/>
    </source>
</evidence>
<dbReference type="PIRSF" id="PIRSF002744">
    <property type="entry name" value="Pur-cyt_permease"/>
    <property type="match status" value="1"/>
</dbReference>
<feature type="transmembrane region" description="Helical" evidence="9">
    <location>
        <begin position="459"/>
        <end position="480"/>
    </location>
</feature>
<keyword evidence="3 7" id="KW-0813">Transport</keyword>
<feature type="compositionally biased region" description="Basic and acidic residues" evidence="8">
    <location>
        <begin position="41"/>
        <end position="53"/>
    </location>
</feature>
<gene>
    <name evidence="10" type="ORF">SCA03_10850</name>
</gene>
<evidence type="ECO:0000256" key="1">
    <source>
        <dbReference type="ARBA" id="ARBA00004141"/>
    </source>
</evidence>
<dbReference type="GO" id="GO:0005886">
    <property type="term" value="C:plasma membrane"/>
    <property type="evidence" value="ECO:0007669"/>
    <property type="project" value="TreeGrafter"/>
</dbReference>
<dbReference type="AlphaFoldDB" id="A0A4Y3QSZ9"/>
<feature type="transmembrane region" description="Helical" evidence="9">
    <location>
        <begin position="172"/>
        <end position="191"/>
    </location>
</feature>
<dbReference type="PANTHER" id="PTHR31806">
    <property type="entry name" value="PURINE-CYTOSINE PERMEASE FCY2-RELATED"/>
    <property type="match status" value="1"/>
</dbReference>
<feature type="transmembrane region" description="Helical" evidence="9">
    <location>
        <begin position="352"/>
        <end position="372"/>
    </location>
</feature>
<evidence type="ECO:0000313" key="10">
    <source>
        <dbReference type="EMBL" id="GEB48534.1"/>
    </source>
</evidence>
<dbReference type="PANTHER" id="PTHR31806:SF1">
    <property type="entry name" value="PURINE-CYTOSINE PERMEASE FCY2-RELATED"/>
    <property type="match status" value="1"/>
</dbReference>
<comment type="similarity">
    <text evidence="2 7">Belongs to the purine-cytosine permease (2.A.39) family.</text>
</comment>
<keyword evidence="4 9" id="KW-0812">Transmembrane</keyword>
<evidence type="ECO:0000256" key="9">
    <source>
        <dbReference type="SAM" id="Phobius"/>
    </source>
</evidence>
<organism evidence="10 11">
    <name type="scientific">Streptomyces cacaoi</name>
    <dbReference type="NCBI Taxonomy" id="1898"/>
    <lineage>
        <taxon>Bacteria</taxon>
        <taxon>Bacillati</taxon>
        <taxon>Actinomycetota</taxon>
        <taxon>Actinomycetes</taxon>
        <taxon>Kitasatosporales</taxon>
        <taxon>Streptomycetaceae</taxon>
        <taxon>Streptomyces</taxon>
    </lineage>
</organism>
<protein>
    <submittedName>
        <fullName evidence="10">Cytosine permease</fullName>
    </submittedName>
</protein>
<keyword evidence="6 7" id="KW-0472">Membrane</keyword>
<dbReference type="EMBL" id="BJMM01000003">
    <property type="protein sequence ID" value="GEB48534.1"/>
    <property type="molecule type" value="Genomic_DNA"/>
</dbReference>
<evidence type="ECO:0000313" key="11">
    <source>
        <dbReference type="Proteomes" id="UP000319210"/>
    </source>
</evidence>
<feature type="region of interest" description="Disordered" evidence="8">
    <location>
        <begin position="1"/>
        <end position="53"/>
    </location>
</feature>
<reference evidence="10 11" key="1">
    <citation type="submission" date="2019-06" db="EMBL/GenBank/DDBJ databases">
        <title>Whole genome shotgun sequence of Streptomyces cacaoi subsp. cacaoi NBRC 12748.</title>
        <authorList>
            <person name="Hosoyama A."/>
            <person name="Uohara A."/>
            <person name="Ohji S."/>
            <person name="Ichikawa N."/>
        </authorList>
    </citation>
    <scope>NUCLEOTIDE SEQUENCE [LARGE SCALE GENOMIC DNA]</scope>
    <source>
        <strain evidence="10 11">NBRC 12748</strain>
    </source>
</reference>
<dbReference type="InterPro" id="IPR001248">
    <property type="entry name" value="Pur-cyt_permease"/>
</dbReference>
<dbReference type="GO" id="GO:0022857">
    <property type="term" value="F:transmembrane transporter activity"/>
    <property type="evidence" value="ECO:0007669"/>
    <property type="project" value="InterPro"/>
</dbReference>
<feature type="transmembrane region" description="Helical" evidence="9">
    <location>
        <begin position="130"/>
        <end position="152"/>
    </location>
</feature>
<dbReference type="CDD" id="cd11484">
    <property type="entry name" value="SLC-NCS1sbd_CobB-like"/>
    <property type="match status" value="1"/>
</dbReference>
<feature type="transmembrane region" description="Helical" evidence="9">
    <location>
        <begin position="62"/>
        <end position="83"/>
    </location>
</feature>
<evidence type="ECO:0000256" key="5">
    <source>
        <dbReference type="ARBA" id="ARBA00022989"/>
    </source>
</evidence>
<keyword evidence="11" id="KW-1185">Reference proteome</keyword>
<feature type="compositionally biased region" description="Low complexity" evidence="8">
    <location>
        <begin position="503"/>
        <end position="512"/>
    </location>
</feature>
<feature type="region of interest" description="Disordered" evidence="8">
    <location>
        <begin position="489"/>
        <end position="535"/>
    </location>
</feature>
<sequence>MTRNHGTPSTGSTADGPGGSSPPPASGAGPAGPGTDPAGEAVERHTIDRVPETERHGRVRDLFTMWFGTNIAPLPLVTGAMAVQVFHQSFWSAVLAVIVGQLAGGVFMALHSAQGPQLGIPQMIQSRAQFGTVGALVIVVVAAGMYIAFFASNIVLAGQSLHGLAPAVPTNGGIVLGALGSAFICLVGYRLIHSLNKLATVVLGVGVVAGLGVVVVNGLPGDFFTRGGFTFAGWLASVSLSALWQLAFAPYVSDYSRYLPATVPTARTFWATYWGSCLGSSLSFLAGTVVALAAPVEDAQASFASAAGGFGPVLLGLFLFSVVNHNALNLYGASLSLITIWQTFRVGWTPRLAARVAVSGLVLAGAMAIALGMSRDFVANFVNLVNMLLIVLVPWTAINLIDFYLVHRGRYHLGDLFRADGGRYGRFNRVALSVYALGILVQVPFVSTELYTGPLVARLGGADLSWLIGLAVTAPLYYLWARRSGTEQTATAPAGHPAPRPATAPGTPVAPGSPEAAAHGSGLPDPAGHTPAGQS</sequence>
<comment type="caution">
    <text evidence="10">The sequence shown here is derived from an EMBL/GenBank/DDBJ whole genome shotgun (WGS) entry which is preliminary data.</text>
</comment>
<feature type="transmembrane region" description="Helical" evidence="9">
    <location>
        <begin position="384"/>
        <end position="406"/>
    </location>
</feature>
<dbReference type="Pfam" id="PF02133">
    <property type="entry name" value="Transp_cyt_pur"/>
    <property type="match status" value="1"/>
</dbReference>
<comment type="subcellular location">
    <subcellularLocation>
        <location evidence="1">Membrane</location>
        <topology evidence="1">Multi-pass membrane protein</topology>
    </subcellularLocation>
</comment>
<dbReference type="Proteomes" id="UP000319210">
    <property type="component" value="Unassembled WGS sequence"/>
</dbReference>
<evidence type="ECO:0000256" key="3">
    <source>
        <dbReference type="ARBA" id="ARBA00022448"/>
    </source>
</evidence>
<name>A0A4Y3QSZ9_STRCI</name>
<keyword evidence="5 9" id="KW-1133">Transmembrane helix</keyword>
<evidence type="ECO:0000256" key="6">
    <source>
        <dbReference type="ARBA" id="ARBA00023136"/>
    </source>
</evidence>
<feature type="transmembrane region" description="Helical" evidence="9">
    <location>
        <begin position="198"/>
        <end position="219"/>
    </location>
</feature>
<dbReference type="Gene3D" id="1.10.4160.10">
    <property type="entry name" value="Hydantoin permease"/>
    <property type="match status" value="1"/>
</dbReference>
<feature type="transmembrane region" description="Helical" evidence="9">
    <location>
        <begin position="89"/>
        <end position="110"/>
    </location>
</feature>